<dbReference type="GO" id="GO:0005737">
    <property type="term" value="C:cytoplasm"/>
    <property type="evidence" value="ECO:0007669"/>
    <property type="project" value="TreeGrafter"/>
</dbReference>
<evidence type="ECO:0000313" key="6">
    <source>
        <dbReference type="Proteomes" id="UP000397656"/>
    </source>
</evidence>
<dbReference type="PANTHER" id="PTHR43570">
    <property type="entry name" value="ALDEHYDE DEHYDROGENASE"/>
    <property type="match status" value="1"/>
</dbReference>
<proteinExistence type="inferred from homology"/>
<keyword evidence="2" id="KW-0560">Oxidoreductase</keyword>
<dbReference type="GO" id="GO:0006081">
    <property type="term" value="P:aldehyde metabolic process"/>
    <property type="evidence" value="ECO:0007669"/>
    <property type="project" value="InterPro"/>
</dbReference>
<dbReference type="InterPro" id="IPR015590">
    <property type="entry name" value="Aldehyde_DH_dom"/>
</dbReference>
<evidence type="ECO:0000256" key="2">
    <source>
        <dbReference type="ARBA" id="ARBA00023002"/>
    </source>
</evidence>
<name>A0A7M2HBZ8_9BURK</name>
<dbReference type="InterPro" id="IPR016161">
    <property type="entry name" value="Ald_DH/histidinol_DH"/>
</dbReference>
<reference evidence="5 6" key="1">
    <citation type="submission" date="2020-10" db="EMBL/GenBank/DDBJ databases">
        <title>Complete genome sequence of Cupriavidus basilensis CCUG 49340T.</title>
        <authorList>
            <person name="Salva-Serra F."/>
            <person name="Donoso R.A."/>
            <person name="Cho K.H."/>
            <person name="Yoo J.A."/>
            <person name="Lee K."/>
            <person name="Yoon S.-H."/>
            <person name="Perez-Pantoja D."/>
            <person name="Moore E.R.B."/>
        </authorList>
    </citation>
    <scope>NUCLEOTIDE SEQUENCE [LARGE SCALE GENOMIC DNA]</scope>
    <source>
        <strain evidence="6">CCUG 49340</strain>
        <plasmid evidence="5 6">pRK1-2</plasmid>
    </source>
</reference>
<evidence type="ECO:0000259" key="4">
    <source>
        <dbReference type="Pfam" id="PF00171"/>
    </source>
</evidence>
<evidence type="ECO:0000256" key="1">
    <source>
        <dbReference type="ARBA" id="ARBA00009986"/>
    </source>
</evidence>
<dbReference type="GeneID" id="98406799"/>
<accession>A0A7M2HBZ8</accession>
<comment type="similarity">
    <text evidence="1">Belongs to the aldehyde dehydrogenase family.</text>
</comment>
<dbReference type="RefSeq" id="WP_170301781.1">
    <property type="nucleotide sequence ID" value="NZ_CP062806.1"/>
</dbReference>
<evidence type="ECO:0000256" key="3">
    <source>
        <dbReference type="ARBA" id="ARBA00023027"/>
    </source>
</evidence>
<keyword evidence="5" id="KW-0614">Plasmid</keyword>
<dbReference type="GO" id="GO:0004029">
    <property type="term" value="F:aldehyde dehydrogenase (NAD+) activity"/>
    <property type="evidence" value="ECO:0007669"/>
    <property type="project" value="TreeGrafter"/>
</dbReference>
<sequence length="116" mass="12459">MNWSFFPSKAKLVYQPLGVVGVIGAWNYPALLTLSPLVNALAAGNRVIVKPSELAPATAEVICGMLTQCFRDDRVDVVTGGAELAAEFAAIPFDHILFTGSTRVGTLSFPRKFAFQ</sequence>
<dbReference type="PANTHER" id="PTHR43570:SF20">
    <property type="entry name" value="ALDEHYDE DEHYDROGENASE ALDX-RELATED"/>
    <property type="match status" value="1"/>
</dbReference>
<dbReference type="AlphaFoldDB" id="A0A7M2HBZ8"/>
<dbReference type="Gene3D" id="3.40.605.10">
    <property type="entry name" value="Aldehyde Dehydrogenase, Chain A, domain 1"/>
    <property type="match status" value="1"/>
</dbReference>
<protein>
    <submittedName>
        <fullName evidence="5">Aldehyde dehydrogenase family protein</fullName>
    </submittedName>
</protein>
<geneLocation type="plasmid" evidence="5 6">
    <name>pRK1-2</name>
</geneLocation>
<keyword evidence="3" id="KW-0520">NAD</keyword>
<dbReference type="InterPro" id="IPR012394">
    <property type="entry name" value="Aldehyde_DH_NAD(P)"/>
</dbReference>
<feature type="domain" description="Aldehyde dehydrogenase" evidence="4">
    <location>
        <begin position="10"/>
        <end position="106"/>
    </location>
</feature>
<evidence type="ECO:0000313" key="5">
    <source>
        <dbReference type="EMBL" id="QOT82107.1"/>
    </source>
</evidence>
<dbReference type="Pfam" id="PF00171">
    <property type="entry name" value="Aldedh"/>
    <property type="match status" value="1"/>
</dbReference>
<organism evidence="5 6">
    <name type="scientific">Cupriavidus basilensis</name>
    <dbReference type="NCBI Taxonomy" id="68895"/>
    <lineage>
        <taxon>Bacteria</taxon>
        <taxon>Pseudomonadati</taxon>
        <taxon>Pseudomonadota</taxon>
        <taxon>Betaproteobacteria</taxon>
        <taxon>Burkholderiales</taxon>
        <taxon>Burkholderiaceae</taxon>
        <taxon>Cupriavidus</taxon>
    </lineage>
</organism>
<dbReference type="EMBL" id="CP062806">
    <property type="protein sequence ID" value="QOT82107.1"/>
    <property type="molecule type" value="Genomic_DNA"/>
</dbReference>
<dbReference type="Proteomes" id="UP000397656">
    <property type="component" value="Plasmid pRK1-2"/>
</dbReference>
<gene>
    <name evidence="5" type="ORF">F7R26_038170</name>
</gene>
<dbReference type="SUPFAM" id="SSF53720">
    <property type="entry name" value="ALDH-like"/>
    <property type="match status" value="1"/>
</dbReference>
<dbReference type="InterPro" id="IPR016162">
    <property type="entry name" value="Ald_DH_N"/>
</dbReference>